<dbReference type="EMBL" id="SPHZ02000001">
    <property type="protein sequence ID" value="KAF0935118.1"/>
    <property type="molecule type" value="Genomic_DNA"/>
</dbReference>
<protein>
    <submittedName>
        <fullName evidence="2">Uncharacterized protein</fullName>
    </submittedName>
</protein>
<comment type="caution">
    <text evidence="2">The sequence shown here is derived from an EMBL/GenBank/DDBJ whole genome shotgun (WGS) entry which is preliminary data.</text>
</comment>
<feature type="region of interest" description="Disordered" evidence="1">
    <location>
        <begin position="1"/>
        <end position="31"/>
    </location>
</feature>
<evidence type="ECO:0000313" key="3">
    <source>
        <dbReference type="Proteomes" id="UP000479710"/>
    </source>
</evidence>
<evidence type="ECO:0000313" key="2">
    <source>
        <dbReference type="EMBL" id="KAF0935118.1"/>
    </source>
</evidence>
<sequence length="67" mass="7417">MARMRGILPPCSRADAPKLQDASPHKIARRRRLREVAIQRSASGRYNLGARAPAVLSRGDDALLFPH</sequence>
<keyword evidence="3" id="KW-1185">Reference proteome</keyword>
<evidence type="ECO:0000256" key="1">
    <source>
        <dbReference type="SAM" id="MobiDB-lite"/>
    </source>
</evidence>
<accession>A0A6G1FDT9</accession>
<dbReference type="AlphaFoldDB" id="A0A6G1FDT9"/>
<reference evidence="2 3" key="1">
    <citation type="submission" date="2019-11" db="EMBL/GenBank/DDBJ databases">
        <title>Whole genome sequence of Oryza granulata.</title>
        <authorList>
            <person name="Li W."/>
        </authorList>
    </citation>
    <scope>NUCLEOTIDE SEQUENCE [LARGE SCALE GENOMIC DNA]</scope>
    <source>
        <strain evidence="3">cv. Menghai</strain>
        <tissue evidence="2">Leaf</tissue>
    </source>
</reference>
<proteinExistence type="predicted"/>
<name>A0A6G1FDT9_9ORYZ</name>
<organism evidence="2 3">
    <name type="scientific">Oryza meyeriana var. granulata</name>
    <dbReference type="NCBI Taxonomy" id="110450"/>
    <lineage>
        <taxon>Eukaryota</taxon>
        <taxon>Viridiplantae</taxon>
        <taxon>Streptophyta</taxon>
        <taxon>Embryophyta</taxon>
        <taxon>Tracheophyta</taxon>
        <taxon>Spermatophyta</taxon>
        <taxon>Magnoliopsida</taxon>
        <taxon>Liliopsida</taxon>
        <taxon>Poales</taxon>
        <taxon>Poaceae</taxon>
        <taxon>BOP clade</taxon>
        <taxon>Oryzoideae</taxon>
        <taxon>Oryzeae</taxon>
        <taxon>Oryzinae</taxon>
        <taxon>Oryza</taxon>
        <taxon>Oryza meyeriana</taxon>
    </lineage>
</organism>
<dbReference type="Proteomes" id="UP000479710">
    <property type="component" value="Unassembled WGS sequence"/>
</dbReference>
<gene>
    <name evidence="2" type="ORF">E2562_030405</name>
</gene>